<accession>A0A7R9BV29</accession>
<reference evidence="2" key="1">
    <citation type="submission" date="2020-11" db="EMBL/GenBank/DDBJ databases">
        <authorList>
            <person name="Tran Van P."/>
        </authorList>
    </citation>
    <scope>NUCLEOTIDE SEQUENCE</scope>
</reference>
<proteinExistence type="predicted"/>
<evidence type="ECO:0000313" key="3">
    <source>
        <dbReference type="Proteomes" id="UP000678499"/>
    </source>
</evidence>
<name>A0A7R9BV29_9CRUS</name>
<dbReference type="Proteomes" id="UP000678499">
    <property type="component" value="Unassembled WGS sequence"/>
</dbReference>
<dbReference type="EMBL" id="CAJPEX010002667">
    <property type="protein sequence ID" value="CAG0921320.1"/>
    <property type="molecule type" value="Genomic_DNA"/>
</dbReference>
<organism evidence="2">
    <name type="scientific">Notodromas monacha</name>
    <dbReference type="NCBI Taxonomy" id="399045"/>
    <lineage>
        <taxon>Eukaryota</taxon>
        <taxon>Metazoa</taxon>
        <taxon>Ecdysozoa</taxon>
        <taxon>Arthropoda</taxon>
        <taxon>Crustacea</taxon>
        <taxon>Oligostraca</taxon>
        <taxon>Ostracoda</taxon>
        <taxon>Podocopa</taxon>
        <taxon>Podocopida</taxon>
        <taxon>Cypridocopina</taxon>
        <taxon>Cypridoidea</taxon>
        <taxon>Cyprididae</taxon>
        <taxon>Notodromas</taxon>
    </lineage>
</organism>
<protein>
    <submittedName>
        <fullName evidence="2">Uncharacterized protein</fullName>
    </submittedName>
</protein>
<dbReference type="AlphaFoldDB" id="A0A7R9BV29"/>
<evidence type="ECO:0000256" key="1">
    <source>
        <dbReference type="SAM" id="MobiDB-lite"/>
    </source>
</evidence>
<gene>
    <name evidence="2" type="ORF">NMOB1V02_LOCUS8819</name>
</gene>
<evidence type="ECO:0000313" key="2">
    <source>
        <dbReference type="EMBL" id="CAD7281168.1"/>
    </source>
</evidence>
<feature type="non-terminal residue" evidence="2">
    <location>
        <position position="1"/>
    </location>
</feature>
<feature type="compositionally biased region" description="Basic and acidic residues" evidence="1">
    <location>
        <begin position="155"/>
        <end position="164"/>
    </location>
</feature>
<keyword evidence="3" id="KW-1185">Reference proteome</keyword>
<sequence length="565" mass="61256">MGSPRSSEFKALLVHSSILLQNPGSAKSIQNCNYSRTTLCIPGRNNKKVEDPAGIIMKNRLMFPRGVKSRVTTDTRLLGAMGGRQARGIPWIPGITRIPALPPPPEFSFMTAGAAAAGVSISPSAVLTTSLLMPWAAAQRRTQQAQRSYMGARGDPLRSRREIPADVLQGKLEKRTNGSPPDPEQRNRSSCVGVLVAEVRRSSRNQTSLAMSLALDVCSDVKLGNGSSLVSVDTATAFVNVPSLASSKSSGHCTNANKKDIGCNPHHSENGNEMALAMPYIGIGNALSLSCTNANKKEVGCNPHHSENGNEMALAMPLQKCLPAQYPHSFTGHRFLRKTERKDPQQQEAKLPWNYATRELGGLFFFGLASTFRVHGGGGGGGGGDSTSSRIIQWTPRDDVFISGWWTSDDGGRQQASSVTSVIYTLSNILIFRKNIPPSESSLDERNYEEFYKQKISHTPVKTLEKLSTGEDQDLAHINEPRNQLRGQCCNPGCATDDPLCNLLLRAAFVIITALSSQYNSAFDGILIFNNNESLCCVRRYYGSAEKVMSPVLTGFVVLAAMAYC</sequence>
<feature type="region of interest" description="Disordered" evidence="1">
    <location>
        <begin position="144"/>
        <end position="190"/>
    </location>
</feature>
<dbReference type="EMBL" id="OA884704">
    <property type="protein sequence ID" value="CAD7281168.1"/>
    <property type="molecule type" value="Genomic_DNA"/>
</dbReference>